<feature type="compositionally biased region" description="Low complexity" evidence="17">
    <location>
        <begin position="515"/>
        <end position="526"/>
    </location>
</feature>
<feature type="region of interest" description="Disordered" evidence="17">
    <location>
        <begin position="480"/>
        <end position="554"/>
    </location>
</feature>
<dbReference type="PROSITE" id="PS51309">
    <property type="entry name" value="PABC"/>
    <property type="match status" value="1"/>
</dbReference>
<evidence type="ECO:0000313" key="21">
    <source>
        <dbReference type="Proteomes" id="UP000658997"/>
    </source>
</evidence>
<evidence type="ECO:0000256" key="13">
    <source>
        <dbReference type="ARBA" id="ARBA00023242"/>
    </source>
</evidence>
<feature type="region of interest" description="Disordered" evidence="17">
    <location>
        <begin position="1"/>
        <end position="46"/>
    </location>
</feature>
<dbReference type="FunFam" id="3.30.70.330:FF:000003">
    <property type="entry name" value="Polyadenylate-binding protein"/>
    <property type="match status" value="1"/>
</dbReference>
<comment type="similarity">
    <text evidence="3">Belongs to the PNO1 family.</text>
</comment>
<feature type="compositionally biased region" description="Low complexity" evidence="17">
    <location>
        <begin position="751"/>
        <end position="765"/>
    </location>
</feature>
<dbReference type="Proteomes" id="UP000658997">
    <property type="component" value="Unassembled WGS sequence"/>
</dbReference>
<dbReference type="Gene3D" id="3.30.70.330">
    <property type="match status" value="4"/>
</dbReference>
<keyword evidence="11" id="KW-0810">Translation regulation</keyword>
<evidence type="ECO:0000256" key="3">
    <source>
        <dbReference type="ARBA" id="ARBA00007515"/>
    </source>
</evidence>
<feature type="domain" description="PABC" evidence="19">
    <location>
        <begin position="555"/>
        <end position="632"/>
    </location>
</feature>
<dbReference type="InterPro" id="IPR002004">
    <property type="entry name" value="PABP_HYD_C"/>
</dbReference>
<dbReference type="InterPro" id="IPR006515">
    <property type="entry name" value="PABP_1234"/>
</dbReference>
<feature type="compositionally biased region" description="Pro residues" evidence="17">
    <location>
        <begin position="527"/>
        <end position="538"/>
    </location>
</feature>
<evidence type="ECO:0000256" key="6">
    <source>
        <dbReference type="ARBA" id="ARBA00016042"/>
    </source>
</evidence>
<evidence type="ECO:0000256" key="9">
    <source>
        <dbReference type="ARBA" id="ARBA00022737"/>
    </source>
</evidence>
<dbReference type="InterPro" id="IPR035979">
    <property type="entry name" value="RBD_domain_sf"/>
</dbReference>
<dbReference type="FunFam" id="3.30.70.330:FF:000648">
    <property type="entry name" value="Polyadenylate-binding protein"/>
    <property type="match status" value="1"/>
</dbReference>
<evidence type="ECO:0000256" key="10">
    <source>
        <dbReference type="ARBA" id="ARBA00022816"/>
    </source>
</evidence>
<dbReference type="InterPro" id="IPR036612">
    <property type="entry name" value="KH_dom_type_1_sf"/>
</dbReference>
<dbReference type="InterPro" id="IPR036053">
    <property type="entry name" value="PABP-dom"/>
</dbReference>
<dbReference type="SUPFAM" id="SSF63570">
    <property type="entry name" value="PABC (PABP) domain"/>
    <property type="match status" value="1"/>
</dbReference>
<dbReference type="GO" id="GO:0003723">
    <property type="term" value="F:RNA binding"/>
    <property type="evidence" value="ECO:0007669"/>
    <property type="project" value="UniProtKB-UniRule"/>
</dbReference>
<comment type="subunit">
    <text evidence="5">Component of the small ribosomal subunit, ribosomal RNA processing complex (SSU RRP complex).</text>
</comment>
<evidence type="ECO:0000256" key="8">
    <source>
        <dbReference type="ARBA" id="ARBA00022490"/>
    </source>
</evidence>
<dbReference type="InterPro" id="IPR055212">
    <property type="entry name" value="KH-I_PNO1_first"/>
</dbReference>
<dbReference type="Gene3D" id="1.10.1900.10">
    <property type="entry name" value="c-terminal domain of poly(a) binding protein"/>
    <property type="match status" value="1"/>
</dbReference>
<accession>A0A8H8TN20</accession>
<sequence length="970" mass="104621">MSSAESPAVASAEAVSASTQAPAAAEQQAAGNQANNNNNADPNNTSLYVGELDPSVTEAMLFEIFNMIGPVASIRVCRDAVTRRSLGYAYVNFLNAADGERAMEQLNYSLIRNRPCRIMWSQRDPALRRTGQGNIFIKNLDAGIDNKALHDTFAAFGNILSCKVATNDTGSLGYGFVHYETAEAAEAAIKHVNGMLLNDKKVYVGHHIPRKERQAKIEESRAKFTNVYCKNVDPEVTDEQFEKLFTNYGKITSCVLQRDDDGKSKGFGFVNFEDHEEAQKAVDELHDSDFHGQKLFVARAQKKSEREEELRRSYEAAKNEKLAKFQGVNLYLKNIPESYDDERLREEFAPFGTITSCKIMRAPSGVSRGFGFVCYSVPEEANKAVSEMNGKMLDNRPLYVALAQRKDVRRQQLEAQIMQRNQLRLQQQAAAQGMGYPGPGMYYPQPGAFPGQPGGMVPRPRYAPAGMMPQGMPMAPYGQPGQFPAGMMPQGYRPARPPRGAPNAAGGPAPPAGARPPAGVNGAPRPAGQPVPGQPMPRGPGARPAGRPQEAAGQPGTLTAAALAKASPEEQKQMLGEAIYPKVAASQPELAGKLTGMILELPVTELLHLLEEQEALDAKVNEALEVLKDLSISPPPLLGHFSERFNLTHPLYLANMVASSSSKQAAASASSSSAAKAKKGCAKSGLVGTPSKASTADEDVVLEHSKPFGQEGSDDDQDVELADETFQTAASGTDAMEDDDENLMIGASSCATPSSAATTTTSNAANGDASKPKFAPLSSTASSSLTAVAKGQLRKIPIPPHRLTPLKNDWHKIYTPLVEMASLQVRMNVAKKCVELKSSRYTQEQGMLQKGADFVKAFALGFEADDAIALLRMDDLFIDTFEIKDVKTLQGDNLSRAIGRIAGKDGRTRFAIENASRTRLVIAETKIHILGNFGNIKIARDAVVALIRGSPPGKVYANLKTIGARQRQRA</sequence>
<evidence type="ECO:0000256" key="5">
    <source>
        <dbReference type="ARBA" id="ARBA00011420"/>
    </source>
</evidence>
<dbReference type="InterPro" id="IPR000504">
    <property type="entry name" value="RRM_dom"/>
</dbReference>
<feature type="domain" description="RRM" evidence="18">
    <location>
        <begin position="133"/>
        <end position="209"/>
    </location>
</feature>
<dbReference type="InterPro" id="IPR012677">
    <property type="entry name" value="Nucleotide-bd_a/b_plait_sf"/>
</dbReference>
<reference evidence="20" key="1">
    <citation type="submission" date="2018-08" db="EMBL/GenBank/DDBJ databases">
        <authorList>
            <person name="Guldener U."/>
        </authorList>
    </citation>
    <scope>NUCLEOTIDE SEQUENCE</scope>
    <source>
        <strain evidence="20">UB2</strain>
    </source>
</reference>
<dbReference type="SUPFAM" id="SSF54928">
    <property type="entry name" value="RNA-binding domain, RBD"/>
    <property type="match status" value="2"/>
</dbReference>
<dbReference type="SMART" id="SM00322">
    <property type="entry name" value="KH"/>
    <property type="match status" value="1"/>
</dbReference>
<evidence type="ECO:0000256" key="1">
    <source>
        <dbReference type="ARBA" id="ARBA00004496"/>
    </source>
</evidence>
<dbReference type="Pfam" id="PF22891">
    <property type="entry name" value="KH_PNO1_2nd"/>
    <property type="match status" value="1"/>
</dbReference>
<evidence type="ECO:0000259" key="18">
    <source>
        <dbReference type="PROSITE" id="PS50102"/>
    </source>
</evidence>
<evidence type="ECO:0000256" key="15">
    <source>
        <dbReference type="ARBA" id="ARBA00071744"/>
    </source>
</evidence>
<dbReference type="PANTHER" id="PTHR24012">
    <property type="entry name" value="RNA BINDING PROTEIN"/>
    <property type="match status" value="1"/>
</dbReference>
<evidence type="ECO:0000313" key="20">
    <source>
        <dbReference type="EMBL" id="SYW74919.1"/>
    </source>
</evidence>
<evidence type="ECO:0000256" key="4">
    <source>
        <dbReference type="ARBA" id="ARBA00008557"/>
    </source>
</evidence>
<feature type="region of interest" description="Disordered" evidence="17">
    <location>
        <begin position="751"/>
        <end position="778"/>
    </location>
</feature>
<dbReference type="SMART" id="SM00361">
    <property type="entry name" value="RRM_1"/>
    <property type="match status" value="4"/>
</dbReference>
<evidence type="ECO:0000256" key="17">
    <source>
        <dbReference type="SAM" id="MobiDB-lite"/>
    </source>
</evidence>
<dbReference type="GO" id="GO:0010494">
    <property type="term" value="C:cytoplasmic stress granule"/>
    <property type="evidence" value="ECO:0007669"/>
    <property type="project" value="UniProtKB-ARBA"/>
</dbReference>
<evidence type="ECO:0000256" key="14">
    <source>
        <dbReference type="ARBA" id="ARBA00025554"/>
    </source>
</evidence>
<dbReference type="PROSITE" id="PS50102">
    <property type="entry name" value="RRM"/>
    <property type="match status" value="4"/>
</dbReference>
<keyword evidence="10" id="KW-0509">mRNA transport</keyword>
<dbReference type="Pfam" id="PF00076">
    <property type="entry name" value="RRM_1"/>
    <property type="match status" value="4"/>
</dbReference>
<feature type="compositionally biased region" description="Low complexity" evidence="17">
    <location>
        <begin position="1"/>
        <end position="45"/>
    </location>
</feature>
<organism evidence="20 21">
    <name type="scientific">Ustilago bromivora</name>
    <dbReference type="NCBI Taxonomy" id="307758"/>
    <lineage>
        <taxon>Eukaryota</taxon>
        <taxon>Fungi</taxon>
        <taxon>Dikarya</taxon>
        <taxon>Basidiomycota</taxon>
        <taxon>Ustilaginomycotina</taxon>
        <taxon>Ustilaginomycetes</taxon>
        <taxon>Ustilaginales</taxon>
        <taxon>Ustilaginaceae</taxon>
        <taxon>Ustilago</taxon>
    </lineage>
</organism>
<evidence type="ECO:0000259" key="19">
    <source>
        <dbReference type="PROSITE" id="PS51309"/>
    </source>
</evidence>
<feature type="compositionally biased region" description="Low complexity" evidence="17">
    <location>
        <begin position="539"/>
        <end position="553"/>
    </location>
</feature>
<protein>
    <recommendedName>
        <fullName evidence="6">Pre-rRNA-processing protein PNO1</fullName>
    </recommendedName>
    <alternativeName>
        <fullName evidence="15">Pre-rRNA-processing protein pno1</fullName>
    </alternativeName>
</protein>
<dbReference type="InterPro" id="IPR034364">
    <property type="entry name" value="PABP_RRM1"/>
</dbReference>
<dbReference type="Pfam" id="PF00658">
    <property type="entry name" value="MLLE"/>
    <property type="match status" value="1"/>
</dbReference>
<feature type="domain" description="RRM" evidence="18">
    <location>
        <begin position="45"/>
        <end position="123"/>
    </location>
</feature>
<dbReference type="CDD" id="cd22392">
    <property type="entry name" value="KH-I_PNO1_rpt2"/>
    <property type="match status" value="1"/>
</dbReference>
<dbReference type="FunFam" id="1.10.1900.10:FF:000011">
    <property type="entry name" value="Polyadenylate-binding protein"/>
    <property type="match status" value="1"/>
</dbReference>
<dbReference type="SUPFAM" id="SSF54791">
    <property type="entry name" value="Eukaryotic type KH-domain (KH-domain type I)"/>
    <property type="match status" value="1"/>
</dbReference>
<dbReference type="CDD" id="cd12381">
    <property type="entry name" value="RRM4_I_PABPs"/>
    <property type="match status" value="1"/>
</dbReference>
<comment type="function">
    <text evidence="14">Required for small ribosomal subunit (SSU) synthesis. Has a role in the processing of early nucleolar and late cytoplasmic pre-RNA species.</text>
</comment>
<dbReference type="CDD" id="cd22391">
    <property type="entry name" value="KH-I_PNO1_rpt1"/>
    <property type="match status" value="1"/>
</dbReference>
<dbReference type="GO" id="GO:0005730">
    <property type="term" value="C:nucleolus"/>
    <property type="evidence" value="ECO:0007669"/>
    <property type="project" value="UniProtKB-SubCell"/>
</dbReference>
<dbReference type="SMART" id="SM00517">
    <property type="entry name" value="PolyA"/>
    <property type="match status" value="1"/>
</dbReference>
<evidence type="ECO:0000256" key="12">
    <source>
        <dbReference type="ARBA" id="ARBA00022884"/>
    </source>
</evidence>
<dbReference type="FunFam" id="3.30.70.330:FF:000441">
    <property type="entry name" value="Polyadenylate-binding protein"/>
    <property type="match status" value="1"/>
</dbReference>
<evidence type="ECO:0000256" key="2">
    <source>
        <dbReference type="ARBA" id="ARBA00004604"/>
    </source>
</evidence>
<dbReference type="InterPro" id="IPR003954">
    <property type="entry name" value="RRM_euk-type"/>
</dbReference>
<dbReference type="FunFam" id="3.30.70.330:FF:000590">
    <property type="entry name" value="Polyadenylate-binding protein 5"/>
    <property type="match status" value="1"/>
</dbReference>
<gene>
    <name evidence="20" type="ORF">UBRO2_00329</name>
</gene>
<comment type="subcellular location">
    <subcellularLocation>
        <location evidence="1">Cytoplasm</location>
    </subcellularLocation>
    <subcellularLocation>
        <location evidence="2">Nucleus</location>
        <location evidence="2">Nucleolus</location>
    </subcellularLocation>
</comment>
<dbReference type="InterPro" id="IPR045305">
    <property type="entry name" value="RRM2_I_PABPs"/>
</dbReference>
<dbReference type="FunFam" id="3.30.1370.10:FF:000009">
    <property type="entry name" value="RNA-binding protein PNO1"/>
    <property type="match status" value="1"/>
</dbReference>
<dbReference type="SMART" id="SM00360">
    <property type="entry name" value="RRM"/>
    <property type="match status" value="4"/>
</dbReference>
<dbReference type="InterPro" id="IPR004087">
    <property type="entry name" value="KH_dom"/>
</dbReference>
<keyword evidence="8" id="KW-0963">Cytoplasm</keyword>
<comment type="caution">
    <text evidence="20">The sequence shown here is derived from an EMBL/GenBank/DDBJ whole genome shotgun (WGS) entry which is preliminary data.</text>
</comment>
<dbReference type="NCBIfam" id="TIGR01628">
    <property type="entry name" value="PABP-1234"/>
    <property type="match status" value="1"/>
</dbReference>
<feature type="domain" description="RRM" evidence="18">
    <location>
        <begin position="225"/>
        <end position="302"/>
    </location>
</feature>
<proteinExistence type="inferred from homology"/>
<dbReference type="GO" id="GO:0051028">
    <property type="term" value="P:mRNA transport"/>
    <property type="evidence" value="ECO:0007669"/>
    <property type="project" value="UniProtKB-KW"/>
</dbReference>
<dbReference type="Gene3D" id="3.30.1370.10">
    <property type="entry name" value="K Homology domain, type 1"/>
    <property type="match status" value="1"/>
</dbReference>
<dbReference type="GO" id="GO:0006417">
    <property type="term" value="P:regulation of translation"/>
    <property type="evidence" value="ECO:0007669"/>
    <property type="project" value="UniProtKB-KW"/>
</dbReference>
<dbReference type="InterPro" id="IPR055211">
    <property type="entry name" value="KH_PNO1_2nd"/>
</dbReference>
<evidence type="ECO:0000256" key="7">
    <source>
        <dbReference type="ARBA" id="ARBA00022448"/>
    </source>
</evidence>
<name>A0A8H8TN20_9BASI</name>
<evidence type="ECO:0000256" key="16">
    <source>
        <dbReference type="PROSITE-ProRule" id="PRU00176"/>
    </source>
</evidence>
<dbReference type="AlphaFoldDB" id="A0A8H8TN20"/>
<dbReference type="CDD" id="cd12378">
    <property type="entry name" value="RRM1_I_PABPs"/>
    <property type="match status" value="1"/>
</dbReference>
<keyword evidence="21" id="KW-1185">Reference proteome</keyword>
<dbReference type="EMBL" id="ULHB01000003">
    <property type="protein sequence ID" value="SYW74919.1"/>
    <property type="molecule type" value="Genomic_DNA"/>
</dbReference>
<dbReference type="CDD" id="cd12379">
    <property type="entry name" value="RRM2_I_PABPs"/>
    <property type="match status" value="1"/>
</dbReference>
<comment type="similarity">
    <text evidence="4">Belongs to the polyadenylate-binding protein type-1 family.</text>
</comment>
<dbReference type="CDD" id="cd12380">
    <property type="entry name" value="RRM3_I_PABPs"/>
    <property type="match status" value="1"/>
</dbReference>
<keyword evidence="9" id="KW-0677">Repeat</keyword>
<keyword evidence="7" id="KW-0813">Transport</keyword>
<evidence type="ECO:0000256" key="11">
    <source>
        <dbReference type="ARBA" id="ARBA00022845"/>
    </source>
</evidence>
<feature type="domain" description="RRM" evidence="18">
    <location>
        <begin position="328"/>
        <end position="405"/>
    </location>
</feature>
<keyword evidence="12 16" id="KW-0694">RNA-binding</keyword>
<keyword evidence="13" id="KW-0539">Nucleus</keyword>